<proteinExistence type="predicted"/>
<dbReference type="SMART" id="SM00843">
    <property type="entry name" value="Ftsk_gamma"/>
    <property type="match status" value="1"/>
</dbReference>
<evidence type="ECO:0000313" key="3">
    <source>
        <dbReference type="Proteomes" id="UP000182894"/>
    </source>
</evidence>
<dbReference type="Proteomes" id="UP000182894">
    <property type="component" value="Unassembled WGS sequence"/>
</dbReference>
<gene>
    <name evidence="2" type="ORF">SAMN05216605_12840</name>
</gene>
<accession>A0A1G8TD41</accession>
<name>A0A1G8TD41_9PSED</name>
<protein>
    <submittedName>
        <fullName evidence="2">Ftsk gamma domain-containing protein</fullName>
    </submittedName>
</protein>
<dbReference type="OrthoDB" id="7032595at2"/>
<organism evidence="2 3">
    <name type="scientific">Pseudomonas abietaniphila</name>
    <dbReference type="NCBI Taxonomy" id="89065"/>
    <lineage>
        <taxon>Bacteria</taxon>
        <taxon>Pseudomonadati</taxon>
        <taxon>Pseudomonadota</taxon>
        <taxon>Gammaproteobacteria</taxon>
        <taxon>Pseudomonadales</taxon>
        <taxon>Pseudomonadaceae</taxon>
        <taxon>Pseudomonas</taxon>
    </lineage>
</organism>
<dbReference type="Pfam" id="PF09397">
    <property type="entry name" value="FtsK_gamma"/>
    <property type="match status" value="1"/>
</dbReference>
<dbReference type="Gene3D" id="1.10.10.10">
    <property type="entry name" value="Winged helix-like DNA-binding domain superfamily/Winged helix DNA-binding domain"/>
    <property type="match status" value="1"/>
</dbReference>
<feature type="domain" description="FtsK gamma" evidence="1">
    <location>
        <begin position="74"/>
        <end position="138"/>
    </location>
</feature>
<dbReference type="STRING" id="89065.SAMN05216605_12840"/>
<sequence>MTSREQFETKFPVPAGVTWNPETSRYVLTELRNSTVTTYEAHVERWVVWQAACESMADEAISPDVKALLAQLEQQERDNLLMATSFVLQTGRASISALQRNFRIGYGSACRLMDKLVERGVVTDIDSHGRREVISGARP</sequence>
<dbReference type="InterPro" id="IPR018541">
    <property type="entry name" value="Ftsk_gamma"/>
</dbReference>
<dbReference type="SUPFAM" id="SSF46785">
    <property type="entry name" value="Winged helix' DNA-binding domain"/>
    <property type="match status" value="1"/>
</dbReference>
<dbReference type="InterPro" id="IPR036388">
    <property type="entry name" value="WH-like_DNA-bd_sf"/>
</dbReference>
<keyword evidence="3" id="KW-1185">Reference proteome</keyword>
<dbReference type="RefSeq" id="WP_074759066.1">
    <property type="nucleotide sequence ID" value="NZ_FNCO01000028.1"/>
</dbReference>
<dbReference type="InterPro" id="IPR036390">
    <property type="entry name" value="WH_DNA-bd_sf"/>
</dbReference>
<dbReference type="EMBL" id="FNCO01000028">
    <property type="protein sequence ID" value="SDJ39343.1"/>
    <property type="molecule type" value="Genomic_DNA"/>
</dbReference>
<dbReference type="AlphaFoldDB" id="A0A1G8TD41"/>
<evidence type="ECO:0000259" key="1">
    <source>
        <dbReference type="SMART" id="SM00843"/>
    </source>
</evidence>
<reference evidence="3" key="1">
    <citation type="submission" date="2016-10" db="EMBL/GenBank/DDBJ databases">
        <authorList>
            <person name="Varghese N."/>
            <person name="Submissions S."/>
        </authorList>
    </citation>
    <scope>NUCLEOTIDE SEQUENCE [LARGE SCALE GENOMIC DNA]</scope>
    <source>
        <strain evidence="3">ATCC 700689</strain>
    </source>
</reference>
<evidence type="ECO:0000313" key="2">
    <source>
        <dbReference type="EMBL" id="SDJ39343.1"/>
    </source>
</evidence>